<organism evidence="2 3">
    <name type="scientific">Pleionea mediterranea</name>
    <dbReference type="NCBI Taxonomy" id="523701"/>
    <lineage>
        <taxon>Bacteria</taxon>
        <taxon>Pseudomonadati</taxon>
        <taxon>Pseudomonadota</taxon>
        <taxon>Gammaproteobacteria</taxon>
        <taxon>Oceanospirillales</taxon>
        <taxon>Pleioneaceae</taxon>
        <taxon>Pleionea</taxon>
    </lineage>
</organism>
<accession>A0A316FWZ9</accession>
<dbReference type="EMBL" id="QGGU01000004">
    <property type="protein sequence ID" value="PWK52852.1"/>
    <property type="molecule type" value="Genomic_DNA"/>
</dbReference>
<keyword evidence="3" id="KW-1185">Reference proteome</keyword>
<name>A0A316FWZ9_9GAMM</name>
<dbReference type="AlphaFoldDB" id="A0A316FWZ9"/>
<dbReference type="OrthoDB" id="6917259at2"/>
<dbReference type="Pfam" id="PF06527">
    <property type="entry name" value="TniQ"/>
    <property type="match status" value="1"/>
</dbReference>
<dbReference type="Proteomes" id="UP000245790">
    <property type="component" value="Unassembled WGS sequence"/>
</dbReference>
<proteinExistence type="predicted"/>
<evidence type="ECO:0000313" key="2">
    <source>
        <dbReference type="EMBL" id="PWK52852.1"/>
    </source>
</evidence>
<sequence length="388" mass="45893">MEIPNRETARIRAHFNPRPYSDELLSSYIARVSRFFGVTFYTYCKLVLEFGRCKSQDIDRSLPLLTLDKLQRECGYKPPELLTQSFSNLWSIPEYSFREPSILSTQIRGGLPHNYAFQYCPLCLEEDVYFRNYWRLAFLPVCIKHNILLFDRCPHCQKPISIQTIDPFIKNIGYCAFCWKNLRSYSYLHKTEPVPLAIALLGSIKNGWFHYEGISTDLSLFMDGFWILTRAFYSTRKNYIKRLRRIQEYYLLPKMKLSKSSAFNQFKNDSVLNRYHILCAIDKMLIDWPCQFISFCNATKVTPSTIVSNNKTPPYWLYSVLRRELNRDWYKCNITEFKACIDYLRSNKYEITKENITKHLGVDISKKFNKAESQILRQYGYTGHLTPS</sequence>
<feature type="domain" description="TniQ" evidence="1">
    <location>
        <begin position="16"/>
        <end position="149"/>
    </location>
</feature>
<dbReference type="InterPro" id="IPR009492">
    <property type="entry name" value="TniQ"/>
</dbReference>
<protein>
    <submittedName>
        <fullName evidence="2">TniQ protein</fullName>
    </submittedName>
</protein>
<dbReference type="RefSeq" id="WP_109762838.1">
    <property type="nucleotide sequence ID" value="NZ_QGGU01000004.1"/>
</dbReference>
<evidence type="ECO:0000313" key="3">
    <source>
        <dbReference type="Proteomes" id="UP000245790"/>
    </source>
</evidence>
<reference evidence="2 3" key="1">
    <citation type="submission" date="2018-05" db="EMBL/GenBank/DDBJ databases">
        <title>Genomic Encyclopedia of Type Strains, Phase IV (KMG-IV): sequencing the most valuable type-strain genomes for metagenomic binning, comparative biology and taxonomic classification.</title>
        <authorList>
            <person name="Goeker M."/>
        </authorList>
    </citation>
    <scope>NUCLEOTIDE SEQUENCE [LARGE SCALE GENOMIC DNA]</scope>
    <source>
        <strain evidence="2 3">DSM 25350</strain>
    </source>
</reference>
<gene>
    <name evidence="2" type="ORF">C8D97_10470</name>
</gene>
<comment type="caution">
    <text evidence="2">The sequence shown here is derived from an EMBL/GenBank/DDBJ whole genome shotgun (WGS) entry which is preliminary data.</text>
</comment>
<evidence type="ECO:0000259" key="1">
    <source>
        <dbReference type="Pfam" id="PF06527"/>
    </source>
</evidence>